<dbReference type="InterPro" id="IPR030931">
    <property type="entry name" value="Group_II_RT_mat"/>
</dbReference>
<dbReference type="OrthoDB" id="9793236at2"/>
<dbReference type="SUPFAM" id="SSF56672">
    <property type="entry name" value="DNA/RNA polymerases"/>
    <property type="match status" value="1"/>
</dbReference>
<proteinExistence type="predicted"/>
<evidence type="ECO:0000259" key="1">
    <source>
        <dbReference type="PROSITE" id="PS50878"/>
    </source>
</evidence>
<gene>
    <name evidence="2" type="ORF">B0X71_19590</name>
</gene>
<dbReference type="PROSITE" id="PS50878">
    <property type="entry name" value="RT_POL"/>
    <property type="match status" value="1"/>
</dbReference>
<geneLocation type="plasmid" evidence="2 3">
    <name>unnamed1</name>
</geneLocation>
<dbReference type="PANTHER" id="PTHR34047:SF8">
    <property type="entry name" value="PROTEIN YKFC"/>
    <property type="match status" value="1"/>
</dbReference>
<dbReference type="GO" id="GO:0003964">
    <property type="term" value="F:RNA-directed DNA polymerase activity"/>
    <property type="evidence" value="ECO:0007669"/>
    <property type="project" value="UniProtKB-KW"/>
</dbReference>
<feature type="domain" description="Reverse transcriptase" evidence="1">
    <location>
        <begin position="81"/>
        <end position="337"/>
    </location>
</feature>
<keyword evidence="2" id="KW-0808">Transferase</keyword>
<reference evidence="2 3" key="1">
    <citation type="submission" date="2017-02" db="EMBL/GenBank/DDBJ databases">
        <title>The complete genomic sequence of a novel cold adapted crude oil-degrading bacterium Planococcus qaidamina Y42.</title>
        <authorList>
            <person name="Yang R."/>
        </authorList>
    </citation>
    <scope>NUCLEOTIDE SEQUENCE [LARGE SCALE GENOMIC DNA]</scope>
    <source>
        <strain evidence="2 3">Y42</strain>
        <plasmid evidence="2 3">unnamed1</plasmid>
    </source>
</reference>
<evidence type="ECO:0000313" key="2">
    <source>
        <dbReference type="EMBL" id="AQQ55509.1"/>
    </source>
</evidence>
<dbReference type="KEGG" id="pmar:B0X71_19590"/>
<dbReference type="Proteomes" id="UP000188184">
    <property type="component" value="Plasmid unnamed1"/>
</dbReference>
<dbReference type="AlphaFoldDB" id="A0A1Q2L4Z7"/>
<dbReference type="InterPro" id="IPR013597">
    <property type="entry name" value="Mat_intron_G2"/>
</dbReference>
<dbReference type="InterPro" id="IPR003615">
    <property type="entry name" value="HNH_nuc"/>
</dbReference>
<name>A0A1Q2L4Z7_9BACL</name>
<protein>
    <submittedName>
        <fullName evidence="2">Group II intron reverse transcriptase/maturase</fullName>
    </submittedName>
</protein>
<dbReference type="InterPro" id="IPR000477">
    <property type="entry name" value="RT_dom"/>
</dbReference>
<keyword evidence="2" id="KW-0548">Nucleotidyltransferase</keyword>
<dbReference type="InterPro" id="IPR043502">
    <property type="entry name" value="DNA/RNA_pol_sf"/>
</dbReference>
<organism evidence="2 3">
    <name type="scientific">Planococcus lenghuensis</name>
    <dbReference type="NCBI Taxonomy" id="2213202"/>
    <lineage>
        <taxon>Bacteria</taxon>
        <taxon>Bacillati</taxon>
        <taxon>Bacillota</taxon>
        <taxon>Bacilli</taxon>
        <taxon>Bacillales</taxon>
        <taxon>Caryophanaceae</taxon>
        <taxon>Planococcus</taxon>
    </lineage>
</organism>
<accession>A0A1Q2L4Z7</accession>
<dbReference type="CDD" id="cd00085">
    <property type="entry name" value="HNHc"/>
    <property type="match status" value="1"/>
</dbReference>
<dbReference type="Gene3D" id="1.10.30.50">
    <property type="match status" value="1"/>
</dbReference>
<dbReference type="InterPro" id="IPR051083">
    <property type="entry name" value="GrpII_Intron_Splice-Mob/Def"/>
</dbReference>
<dbReference type="CDD" id="cd01651">
    <property type="entry name" value="RT_G2_intron"/>
    <property type="match status" value="1"/>
</dbReference>
<dbReference type="Pfam" id="PF00078">
    <property type="entry name" value="RVT_1"/>
    <property type="match status" value="1"/>
</dbReference>
<dbReference type="NCBIfam" id="TIGR04416">
    <property type="entry name" value="group_II_RT_mat"/>
    <property type="match status" value="1"/>
</dbReference>
<dbReference type="PANTHER" id="PTHR34047">
    <property type="entry name" value="NUCLEAR INTRON MATURASE 1, MITOCHONDRIAL-RELATED"/>
    <property type="match status" value="1"/>
</dbReference>
<keyword evidence="2" id="KW-0695">RNA-directed DNA polymerase</keyword>
<keyword evidence="2" id="KW-0614">Plasmid</keyword>
<sequence length="622" mass="73361">MKDKKQNPKNENELKTILDSMYQIAKDTEKPFFNLIELMKNEQTIMTAVHNIKGNKGSKTPGIDGKTIDDYLQLSRAELLSLIRRSINNYNPSPVRRKYIPKANKGKRPLGIPTIMDRIIQEITKVVLEPIAEAKFYHYSFGFRPMRSAEQAIAEILERIRRSKTYWIIEGDIKGFFDNINHNKLIEMLWTMGIRDKRVLMMIKKMLKAGVMEEGNVRDSMTGTPQGGIISPLLANIYLNYFDWEVAKMFQEHPARYKVKDVSRNGLQRVRQRHEDIFLVRYADDWVVLCQTEEKAKKVLTKIEKYFSHKLSLELSKEKTVITDIREDRASFLGYWIYAEHDRLNKGKMQGKAIPNMDRAKEKIREINKEIRRLYTFRGNVPIQVEIIERINAKIVGVSNYYKIANVSSIFRGLDKRIFYNQWRTWLRMNNLRGRYHSLTTPAKNLANRRDRHKDRNCRLFYVEELGVKVGITKFAHTPKRNAMKVNLKLTPYTNEGRRIYKRTTGKRDGLDRPNLFNEEMDFYYLKNRYPIYNFEYFLNREYTFNRDRGKCVCCSTALNAGNLHIHHKQRNLPLVKVNKVSNLVSLCKTCHKLIHNDNPVDYKKGSKKILRLRELNQMAKN</sequence>
<dbReference type="Pfam" id="PF08388">
    <property type="entry name" value="GIIM"/>
    <property type="match status" value="1"/>
</dbReference>
<keyword evidence="3" id="KW-1185">Reference proteome</keyword>
<dbReference type="EMBL" id="CP019641">
    <property type="protein sequence ID" value="AQQ55509.1"/>
    <property type="molecule type" value="Genomic_DNA"/>
</dbReference>
<evidence type="ECO:0000313" key="3">
    <source>
        <dbReference type="Proteomes" id="UP000188184"/>
    </source>
</evidence>